<proteinExistence type="predicted"/>
<dbReference type="EMBL" id="BSDE01000002">
    <property type="protein sequence ID" value="GLH72671.1"/>
    <property type="molecule type" value="Genomic_DNA"/>
</dbReference>
<dbReference type="Proteomes" id="UP001165069">
    <property type="component" value="Unassembled WGS sequence"/>
</dbReference>
<comment type="caution">
    <text evidence="2">The sequence shown here is derived from an EMBL/GenBank/DDBJ whole genome shotgun (WGS) entry which is preliminary data.</text>
</comment>
<evidence type="ECO:0000313" key="3">
    <source>
        <dbReference type="Proteomes" id="UP001165069"/>
    </source>
</evidence>
<reference evidence="2 3" key="1">
    <citation type="journal article" date="2023" name="Antonie Van Leeuwenhoek">
        <title>Mesoterricola silvestris gen. nov., sp. nov., Mesoterricola sediminis sp. nov., Geothrix oryzae sp. nov., Geothrix edaphica sp. nov., Geothrix rubra sp. nov., and Geothrix limicola sp. nov., six novel members of Acidobacteriota isolated from soils.</title>
        <authorList>
            <person name="Itoh H."/>
            <person name="Sugisawa Y."/>
            <person name="Mise K."/>
            <person name="Xu Z."/>
            <person name="Kuniyasu M."/>
            <person name="Ushijima N."/>
            <person name="Kawano K."/>
            <person name="Kobayashi E."/>
            <person name="Shiratori Y."/>
            <person name="Masuda Y."/>
            <person name="Senoo K."/>
        </authorList>
    </citation>
    <scope>NUCLEOTIDE SEQUENCE [LARGE SCALE GENOMIC DNA]</scope>
    <source>
        <strain evidence="2 3">Red804</strain>
    </source>
</reference>
<dbReference type="RefSeq" id="WP_285571683.1">
    <property type="nucleotide sequence ID" value="NZ_BSDE01000002.1"/>
</dbReference>
<gene>
    <name evidence="2" type="ORF">GETHLI_11730</name>
</gene>
<evidence type="ECO:0000313" key="2">
    <source>
        <dbReference type="EMBL" id="GLH72671.1"/>
    </source>
</evidence>
<accession>A0ABQ5QEA5</accession>
<feature type="chain" id="PRO_5047011086" description="DUF4252 domain-containing protein" evidence="1">
    <location>
        <begin position="25"/>
        <end position="188"/>
    </location>
</feature>
<evidence type="ECO:0008006" key="4">
    <source>
        <dbReference type="Google" id="ProtNLM"/>
    </source>
</evidence>
<feature type="signal peptide" evidence="1">
    <location>
        <begin position="1"/>
        <end position="24"/>
    </location>
</feature>
<keyword evidence="3" id="KW-1185">Reference proteome</keyword>
<dbReference type="InterPro" id="IPR025348">
    <property type="entry name" value="DUF4252"/>
</dbReference>
<sequence>MITNRLPSFACAGLICLVALPAFAQQGRLKLDACAGLAAKASNVVDITLDGPGLRMAARILEKDPEAQAMIQGLTGIFVKVFEFDKPGGYAASDLEGIRAQLQPGGWSRITQVKSRREGEVEIYLLEDGKGGNAGLTVLAMEPREVALVNILGPIDVAKLGSLEGKMGIPRLSEPKVTKQATKPGGAK</sequence>
<name>A0ABQ5QEA5_9BACT</name>
<evidence type="ECO:0000256" key="1">
    <source>
        <dbReference type="SAM" id="SignalP"/>
    </source>
</evidence>
<protein>
    <recommendedName>
        <fullName evidence="4">DUF4252 domain-containing protein</fullName>
    </recommendedName>
</protein>
<organism evidence="2 3">
    <name type="scientific">Geothrix limicola</name>
    <dbReference type="NCBI Taxonomy" id="2927978"/>
    <lineage>
        <taxon>Bacteria</taxon>
        <taxon>Pseudomonadati</taxon>
        <taxon>Acidobacteriota</taxon>
        <taxon>Holophagae</taxon>
        <taxon>Holophagales</taxon>
        <taxon>Holophagaceae</taxon>
        <taxon>Geothrix</taxon>
    </lineage>
</organism>
<dbReference type="Pfam" id="PF14060">
    <property type="entry name" value="DUF4252"/>
    <property type="match status" value="1"/>
</dbReference>
<keyword evidence="1" id="KW-0732">Signal</keyword>